<dbReference type="AlphaFoldDB" id="A0A4Y2QLV5"/>
<feature type="non-terminal residue" evidence="2">
    <location>
        <position position="1"/>
    </location>
</feature>
<evidence type="ECO:0000313" key="2">
    <source>
        <dbReference type="EMBL" id="GBN64302.1"/>
    </source>
</evidence>
<sequence length="169" mass="19747">RHPPSSLDDIRSDSEDGDTLTHHDKSGSDFSVDEAPQPFSQSELTDPVRGLGLSKDGPELLGSRLKNKNLLTSGTAFSWYRHREKEFIQFFSKEENLVSRHSVHLEENYNDLYMILEKINYEEHRWMVCGDFKMLTMLLGQQAGYTKYPCFLCLWDSRARDLHWTKTDW</sequence>
<dbReference type="PANTHER" id="PTHR46114:SF1">
    <property type="entry name" value="ZAD DOMAIN-CONTAINING PROTEIN"/>
    <property type="match status" value="1"/>
</dbReference>
<protein>
    <submittedName>
        <fullName evidence="2">Uncharacterized protein</fullName>
    </submittedName>
</protein>
<reference evidence="2 3" key="1">
    <citation type="journal article" date="2019" name="Sci. Rep.">
        <title>Orb-weaving spider Araneus ventricosus genome elucidates the spidroin gene catalogue.</title>
        <authorList>
            <person name="Kono N."/>
            <person name="Nakamura H."/>
            <person name="Ohtoshi R."/>
            <person name="Moran D.A.P."/>
            <person name="Shinohara A."/>
            <person name="Yoshida Y."/>
            <person name="Fujiwara M."/>
            <person name="Mori M."/>
            <person name="Tomita M."/>
            <person name="Arakawa K."/>
        </authorList>
    </citation>
    <scope>NUCLEOTIDE SEQUENCE [LARGE SCALE GENOMIC DNA]</scope>
</reference>
<comment type="caution">
    <text evidence="2">The sequence shown here is derived from an EMBL/GenBank/DDBJ whole genome shotgun (WGS) entry which is preliminary data.</text>
</comment>
<accession>A0A4Y2QLV5</accession>
<dbReference type="Proteomes" id="UP000499080">
    <property type="component" value="Unassembled WGS sequence"/>
</dbReference>
<dbReference type="PANTHER" id="PTHR46114">
    <property type="entry name" value="APPLE DOMAIN-CONTAINING PROTEIN"/>
    <property type="match status" value="1"/>
</dbReference>
<dbReference type="EMBL" id="BGPR01139388">
    <property type="protein sequence ID" value="GBN64302.1"/>
    <property type="molecule type" value="Genomic_DNA"/>
</dbReference>
<feature type="region of interest" description="Disordered" evidence="1">
    <location>
        <begin position="1"/>
        <end position="51"/>
    </location>
</feature>
<feature type="compositionally biased region" description="Basic and acidic residues" evidence="1">
    <location>
        <begin position="8"/>
        <end position="27"/>
    </location>
</feature>
<evidence type="ECO:0000313" key="3">
    <source>
        <dbReference type="Proteomes" id="UP000499080"/>
    </source>
</evidence>
<evidence type="ECO:0000256" key="1">
    <source>
        <dbReference type="SAM" id="MobiDB-lite"/>
    </source>
</evidence>
<proteinExistence type="predicted"/>
<name>A0A4Y2QLV5_ARAVE</name>
<dbReference type="OrthoDB" id="6347417at2759"/>
<gene>
    <name evidence="2" type="ORF">AVEN_111376_1</name>
</gene>
<organism evidence="2 3">
    <name type="scientific">Araneus ventricosus</name>
    <name type="common">Orbweaver spider</name>
    <name type="synonym">Epeira ventricosa</name>
    <dbReference type="NCBI Taxonomy" id="182803"/>
    <lineage>
        <taxon>Eukaryota</taxon>
        <taxon>Metazoa</taxon>
        <taxon>Ecdysozoa</taxon>
        <taxon>Arthropoda</taxon>
        <taxon>Chelicerata</taxon>
        <taxon>Arachnida</taxon>
        <taxon>Araneae</taxon>
        <taxon>Araneomorphae</taxon>
        <taxon>Entelegynae</taxon>
        <taxon>Araneoidea</taxon>
        <taxon>Araneidae</taxon>
        <taxon>Araneus</taxon>
    </lineage>
</organism>
<keyword evidence="3" id="KW-1185">Reference proteome</keyword>